<dbReference type="GO" id="GO:0005886">
    <property type="term" value="C:plasma membrane"/>
    <property type="evidence" value="ECO:0007669"/>
    <property type="project" value="UniProtKB-SubCell"/>
</dbReference>
<dbReference type="Proteomes" id="UP000278222">
    <property type="component" value="Unassembled WGS sequence"/>
</dbReference>
<evidence type="ECO:0000256" key="3">
    <source>
        <dbReference type="ARBA" id="ARBA00022475"/>
    </source>
</evidence>
<name>A0A3N1MGN4_9PROT</name>
<dbReference type="PANTHER" id="PTHR30151">
    <property type="entry name" value="ALKANE SULFONATE ABC TRANSPORTER-RELATED, MEMBRANE SUBUNIT"/>
    <property type="match status" value="1"/>
</dbReference>
<feature type="transmembrane region" description="Helical" evidence="7">
    <location>
        <begin position="215"/>
        <end position="237"/>
    </location>
</feature>
<keyword evidence="5 7" id="KW-1133">Transmembrane helix</keyword>
<feature type="transmembrane region" description="Helical" evidence="7">
    <location>
        <begin position="92"/>
        <end position="114"/>
    </location>
</feature>
<comment type="caution">
    <text evidence="9">The sequence shown here is derived from an EMBL/GenBank/DDBJ whole genome shotgun (WGS) entry which is preliminary data.</text>
</comment>
<sequence length="245" mass="26515">MRDRLIHIGSVLLFVFAVWQVLHWITGSIAVTSPAETVNRLAEMMRTPDFWGHARETMAAFSQALAIALGGGLLIGLVLGGWRPAGLVFEPILIAIYSIPKVTLYPVILLMFGLGLSAKVAFGAIHGIIPVAIFTLNAVRSLNPVYLRAARSMRLSPSQMALKILIPATLPEIVTGFRIGFSLTLLGSLIGELFASQRGLGFLIMRAVNVYDVKSIFAVTLLIAGVAIAVNSAMLALDQRLHRRM</sequence>
<gene>
    <name evidence="9" type="ORF">EDC65_0977</name>
</gene>
<keyword evidence="4 7" id="KW-0812">Transmembrane</keyword>
<comment type="similarity">
    <text evidence="7">Belongs to the binding-protein-dependent transport system permease family.</text>
</comment>
<dbReference type="InterPro" id="IPR000515">
    <property type="entry name" value="MetI-like"/>
</dbReference>
<evidence type="ECO:0000256" key="2">
    <source>
        <dbReference type="ARBA" id="ARBA00022448"/>
    </source>
</evidence>
<dbReference type="SUPFAM" id="SSF161098">
    <property type="entry name" value="MetI-like"/>
    <property type="match status" value="1"/>
</dbReference>
<dbReference type="EMBL" id="RJKX01000011">
    <property type="protein sequence ID" value="ROQ01790.1"/>
    <property type="molecule type" value="Genomic_DNA"/>
</dbReference>
<dbReference type="OrthoDB" id="8138334at2"/>
<dbReference type="GO" id="GO:0055085">
    <property type="term" value="P:transmembrane transport"/>
    <property type="evidence" value="ECO:0007669"/>
    <property type="project" value="InterPro"/>
</dbReference>
<evidence type="ECO:0000256" key="7">
    <source>
        <dbReference type="RuleBase" id="RU363032"/>
    </source>
</evidence>
<dbReference type="Pfam" id="PF00528">
    <property type="entry name" value="BPD_transp_1"/>
    <property type="match status" value="1"/>
</dbReference>
<dbReference type="AlphaFoldDB" id="A0A3N1MGN4"/>
<keyword evidence="10" id="KW-1185">Reference proteome</keyword>
<feature type="domain" description="ABC transmembrane type-1" evidence="8">
    <location>
        <begin position="54"/>
        <end position="234"/>
    </location>
</feature>
<evidence type="ECO:0000313" key="9">
    <source>
        <dbReference type="EMBL" id="ROQ01790.1"/>
    </source>
</evidence>
<evidence type="ECO:0000256" key="5">
    <source>
        <dbReference type="ARBA" id="ARBA00022989"/>
    </source>
</evidence>
<dbReference type="RefSeq" id="WP_123688519.1">
    <property type="nucleotide sequence ID" value="NZ_AP019700.1"/>
</dbReference>
<dbReference type="PROSITE" id="PS50928">
    <property type="entry name" value="ABC_TM1"/>
    <property type="match status" value="1"/>
</dbReference>
<proteinExistence type="inferred from homology"/>
<evidence type="ECO:0000256" key="1">
    <source>
        <dbReference type="ARBA" id="ARBA00004651"/>
    </source>
</evidence>
<organism evidence="9 10">
    <name type="scientific">Stella humosa</name>
    <dbReference type="NCBI Taxonomy" id="94"/>
    <lineage>
        <taxon>Bacteria</taxon>
        <taxon>Pseudomonadati</taxon>
        <taxon>Pseudomonadota</taxon>
        <taxon>Alphaproteobacteria</taxon>
        <taxon>Rhodospirillales</taxon>
        <taxon>Stellaceae</taxon>
        <taxon>Stella</taxon>
    </lineage>
</organism>
<keyword evidence="2 7" id="KW-0813">Transport</keyword>
<protein>
    <submittedName>
        <fullName evidence="9">NitT/TauT family transport system permease protein</fullName>
    </submittedName>
</protein>
<keyword evidence="3" id="KW-1003">Cell membrane</keyword>
<feature type="transmembrane region" description="Helical" evidence="7">
    <location>
        <begin position="120"/>
        <end position="139"/>
    </location>
</feature>
<accession>A0A3N1MGN4</accession>
<dbReference type="CDD" id="cd06261">
    <property type="entry name" value="TM_PBP2"/>
    <property type="match status" value="1"/>
</dbReference>
<evidence type="ECO:0000256" key="6">
    <source>
        <dbReference type="ARBA" id="ARBA00023136"/>
    </source>
</evidence>
<comment type="subcellular location">
    <subcellularLocation>
        <location evidence="1 7">Cell membrane</location>
        <topology evidence="1 7">Multi-pass membrane protein</topology>
    </subcellularLocation>
</comment>
<reference evidence="9 10" key="1">
    <citation type="submission" date="2018-11" db="EMBL/GenBank/DDBJ databases">
        <title>Genomic Encyclopedia of Type Strains, Phase IV (KMG-IV): sequencing the most valuable type-strain genomes for metagenomic binning, comparative biology and taxonomic classification.</title>
        <authorList>
            <person name="Goeker M."/>
        </authorList>
    </citation>
    <scope>NUCLEOTIDE SEQUENCE [LARGE SCALE GENOMIC DNA]</scope>
    <source>
        <strain evidence="9 10">DSM 5900</strain>
    </source>
</reference>
<feature type="transmembrane region" description="Helical" evidence="7">
    <location>
        <begin position="58"/>
        <end position="80"/>
    </location>
</feature>
<dbReference type="InterPro" id="IPR035906">
    <property type="entry name" value="MetI-like_sf"/>
</dbReference>
<evidence type="ECO:0000259" key="8">
    <source>
        <dbReference type="PROSITE" id="PS50928"/>
    </source>
</evidence>
<dbReference type="PANTHER" id="PTHR30151:SF0">
    <property type="entry name" value="ABC TRANSPORTER PERMEASE PROTEIN MJ0413-RELATED"/>
    <property type="match status" value="1"/>
</dbReference>
<evidence type="ECO:0000313" key="10">
    <source>
        <dbReference type="Proteomes" id="UP000278222"/>
    </source>
</evidence>
<keyword evidence="6 7" id="KW-0472">Membrane</keyword>
<evidence type="ECO:0000256" key="4">
    <source>
        <dbReference type="ARBA" id="ARBA00022692"/>
    </source>
</evidence>
<dbReference type="Gene3D" id="1.10.3720.10">
    <property type="entry name" value="MetI-like"/>
    <property type="match status" value="1"/>
</dbReference>